<dbReference type="Pfam" id="PF10551">
    <property type="entry name" value="MULE"/>
    <property type="match status" value="1"/>
</dbReference>
<sequence>MASTPPQTSKKVRNNSGSGQTVKFARRTSSGRYVSLSRDNIELSGELSGDYSNYTVHIPPTPDNQPMATKAEEQYVSNSLFTGGFNSVTRAHLMDKVIDSDVTHPQMAGAKGSSCAMPACDGNVMKDERGKDVMPCECRFKICRDCFMDAQKETGLCPGCKEQYKIGDLDDDTPDYSSGALPLPAPGKDQRGNNNNMSMMKRNQNGEFDHNRWLFETQGTYGYGNAYWPQDEMYGDDMDEGMRGGMVETADKPWRPLSRRIPIPAAIISPYRLLIVIRFVVLCFFLTWRIRNPNEDAIWLWLMSIICELWFGFSWILDQIPKLCPINRSTDLEVLRDKFDMPSPSNPTGRSDLPDSYFSLKIDPTKNKSRIDFVKDRRKIKREYDEFKVRINGLPDSIRRRSDAFNAREEMKALKQMRESGGDPTEPVKVPKATWMADGTHWPGTWAASTREHSKGDHAGILQVMLKPPSSDPLIGNSDDKVIDFSDTDTRLPMFVYVSREKRPGYDHNKKAGAMNALVRASAILSNGPFILNLDCDHYIYNCKAVREGMCFMMDRGGEDICYIQFPQRFEGIDPSDRYANNNTVFFDGNMRALDGVQGPVYVGTGTMFRRFALYGFDPPNPDKLLEKKESETEALTTSDFDPDLDVTQLPKRFGNSTLLAESIPIAEFQGRPLADHPAVKYGRPPGALRVPRDPLDATTVAESVSVISCWYEDKTEWGDRVGWIYGSVTEDVVTGYRMHNRGWRSVYCITKRDSFRGSAPINLTDRLHQVLRWATGSVEIFFSRNNAILASKRLKFLQRLAYLNVGIYPFTSLFLILYCFLPAFSLFSGQFIVRTLSISFLVYLLMITICLIGLAVLEVKWSGIGLEEWWRNEQWWLISGTSSHLYAVVQGVLKVIAGIEISFTLTTKSGGDDNEDIYADLYIVKWSSLMIPPIVIAMVNIIAIVVAFIRTIYQAVPQWSKLIGGAFFSFWVLAHLYPFAKGLMGRRGKTPTIVFVWAGLIAITISLLWTAINPNTGPAAAAEGVGGGEFIPEDKEDMMDNEVLDFDIGVGVSSGGDVDDDAIDIEHHALDDDDMLDSPIMPCGNGLVGNSGNYFPNQEEEACDLLDLEPYDGLEFESEEAAKAFYNSYARRIGFSTRVSSSRRSRRDGAIIQRQFVCAKEGFRNMNEKRTKDREIKRPRTITRVGCKASLSVKMQDSGKWLVSGFVKDHNHELVPPDQVHCLRSHRQISGPAKTLIDTLQAAGMGPRRIMSALIKEYGGISKVGFTEVDCRNYMRNNRQKSIEGEIQLLLDYLRQMNADNPNFFYSVQGSEDQSVGNVFWADPKAIMDFTHFGDTVTFDTTYRSNRYRLPFAPFTGVNHHGQPILFGCAFIINETEASFVWLFNTWLAAMSAHPPVSITTDHDAVIRAAIMHVFPGARHRFCKWHILKKCQEKLSHVFLKHPSFESDFHKCVNLTESVEDFERCWFSLLDKYELRDHEWLQAIYSDRRQWVPVYLRDTFFADMSLTHRSDSINSYFDGYINASTNLSQFFKLYEKALESRLEKEVKADYDTMNSPPVLKTPSPMEKQASELYTRKLFMRFQEELVGTLTFMASKADDDGDLVTYQVAKYGEAHKAHFVKFNVLEMRANCSCQMFEFSGIICRHILAVFRVTNLLTLPPYYILKRWTRNAKSSVIFDDYNLHAYANYLESHTVRYNTLRHKASNFVQEAGKSLYTCDVAVVALQEAAKTVSLAMNKEVRRTMANRHFKASSVTGGKHQQEVLAQPEPEDEMDKKINQLRNELELANRKCEAYRTNLLSVLKEMEDQKLQVSIKVQNIKISLKDNL</sequence>
<keyword evidence="4 18" id="KW-0812">Transmembrane</keyword>
<evidence type="ECO:0000256" key="17">
    <source>
        <dbReference type="SAM" id="MobiDB-lite"/>
    </source>
</evidence>
<feature type="domain" description="SWIM-type" evidence="19">
    <location>
        <begin position="1622"/>
        <end position="1654"/>
    </location>
</feature>
<evidence type="ECO:0000256" key="4">
    <source>
        <dbReference type="ARBA" id="ARBA00022692"/>
    </source>
</evidence>
<keyword evidence="6 16" id="KW-0863">Zinc-finger</keyword>
<comment type="similarity">
    <text evidence="13">Belongs to the glycosyltransferase 2 family. Plant cellulose synthase-like D subfamily.</text>
</comment>
<evidence type="ECO:0000256" key="14">
    <source>
        <dbReference type="PIRSR" id="PIRSR605150-2"/>
    </source>
</evidence>
<evidence type="ECO:0000256" key="16">
    <source>
        <dbReference type="PROSITE-ProRule" id="PRU00325"/>
    </source>
</evidence>
<keyword evidence="10 18" id="KW-0472">Membrane</keyword>
<keyword evidence="2" id="KW-0328">Glycosyltransferase</keyword>
<feature type="binding site" evidence="15">
    <location>
        <position position="535"/>
    </location>
    <ligand>
        <name>Mn(2+)</name>
        <dbReference type="ChEBI" id="CHEBI:29035"/>
    </ligand>
</feature>
<feature type="binding site" evidence="15">
    <location>
        <position position="511"/>
    </location>
    <ligand>
        <name>Mn(2+)</name>
        <dbReference type="ChEBI" id="CHEBI:29035"/>
    </ligand>
</feature>
<dbReference type="InterPro" id="IPR018289">
    <property type="entry name" value="MULE_transposase_dom"/>
</dbReference>
<feature type="compositionally biased region" description="Polar residues" evidence="17">
    <location>
        <begin position="192"/>
        <end position="202"/>
    </location>
</feature>
<dbReference type="Pfam" id="PF14570">
    <property type="entry name" value="zf-RING_4"/>
    <property type="match status" value="1"/>
</dbReference>
<feature type="transmembrane region" description="Helical" evidence="18">
    <location>
        <begin position="837"/>
        <end position="858"/>
    </location>
</feature>
<dbReference type="GO" id="GO:0008270">
    <property type="term" value="F:zinc ion binding"/>
    <property type="evidence" value="ECO:0007669"/>
    <property type="project" value="UniProtKB-KW"/>
</dbReference>
<dbReference type="InterPro" id="IPR005150">
    <property type="entry name" value="Cellulose_synth"/>
</dbReference>
<reference evidence="20 21" key="1">
    <citation type="submission" date="2020-09" db="EMBL/GenBank/DDBJ databases">
        <authorList>
            <person name="Ashkenazy H."/>
        </authorList>
    </citation>
    <scope>NUCLEOTIDE SEQUENCE [LARGE SCALE GENOMIC DNA]</scope>
    <source>
        <strain evidence="21">cv. Cdm-0</strain>
    </source>
</reference>
<dbReference type="Pfam" id="PF03552">
    <property type="entry name" value="Cellulose_synt"/>
    <property type="match status" value="2"/>
</dbReference>
<dbReference type="Gene3D" id="3.90.550.10">
    <property type="entry name" value="Spore Coat Polysaccharide Biosynthesis Protein SpsA, Chain A"/>
    <property type="match status" value="1"/>
</dbReference>
<comment type="function">
    <text evidence="12">Thought to be a Golgi-localized beta-glycan synthase that polymerize the backbones of noncellulosic polysaccharides (hemicelluloses) of plant cell wall.</text>
</comment>
<evidence type="ECO:0000256" key="3">
    <source>
        <dbReference type="ARBA" id="ARBA00022679"/>
    </source>
</evidence>
<dbReference type="FunFam" id="3.30.40.10:FF:000229">
    <property type="entry name" value="Cellulose synthase-like protein D3"/>
    <property type="match status" value="1"/>
</dbReference>
<feature type="binding site" evidence="14">
    <location>
        <position position="510"/>
    </location>
    <ligand>
        <name>UDP-alpha-D-glucose</name>
        <dbReference type="ChEBI" id="CHEBI:58885"/>
    </ligand>
</feature>
<evidence type="ECO:0000256" key="6">
    <source>
        <dbReference type="ARBA" id="ARBA00022771"/>
    </source>
</evidence>
<feature type="region of interest" description="Disordered" evidence="17">
    <location>
        <begin position="1751"/>
        <end position="1770"/>
    </location>
</feature>
<keyword evidence="9" id="KW-0333">Golgi apparatus</keyword>
<comment type="subcellular location">
    <subcellularLocation>
        <location evidence="1">Golgi apparatus membrane</location>
        <topology evidence="1">Multi-pass membrane protein</topology>
    </subcellularLocation>
</comment>
<feature type="transmembrane region" description="Helical" evidence="18">
    <location>
        <begin position="802"/>
        <end position="825"/>
    </location>
</feature>
<evidence type="ECO:0000256" key="12">
    <source>
        <dbReference type="ARBA" id="ARBA00037405"/>
    </source>
</evidence>
<dbReference type="GO" id="GO:0016760">
    <property type="term" value="F:cellulose synthase (UDP-forming) activity"/>
    <property type="evidence" value="ECO:0007669"/>
    <property type="project" value="InterPro"/>
</dbReference>
<dbReference type="FunFam" id="3.90.550.10:FF:000089">
    <property type="entry name" value="Cellulose synthase-like protein D4"/>
    <property type="match status" value="1"/>
</dbReference>
<evidence type="ECO:0000256" key="9">
    <source>
        <dbReference type="ARBA" id="ARBA00023034"/>
    </source>
</evidence>
<protein>
    <submittedName>
        <fullName evidence="20">(thale cress) hypothetical protein</fullName>
    </submittedName>
</protein>
<dbReference type="InterPro" id="IPR004330">
    <property type="entry name" value="FAR1_DNA_bnd_dom"/>
</dbReference>
<dbReference type="Pfam" id="PF04434">
    <property type="entry name" value="SWIM"/>
    <property type="match status" value="1"/>
</dbReference>
<dbReference type="Proteomes" id="UP000516314">
    <property type="component" value="Chromosome 4"/>
</dbReference>
<dbReference type="InterPro" id="IPR006564">
    <property type="entry name" value="Znf_PMZ"/>
</dbReference>
<name>A0A7G2F923_ARATH</name>
<dbReference type="SUPFAM" id="SSF57850">
    <property type="entry name" value="RING/U-box"/>
    <property type="match status" value="1"/>
</dbReference>
<evidence type="ECO:0000256" key="13">
    <source>
        <dbReference type="ARBA" id="ARBA00061286"/>
    </source>
</evidence>
<feature type="transmembrane region" description="Helical" evidence="18">
    <location>
        <begin position="935"/>
        <end position="954"/>
    </location>
</feature>
<dbReference type="InterPro" id="IPR029044">
    <property type="entry name" value="Nucleotide-diphossugar_trans"/>
</dbReference>
<evidence type="ECO:0000256" key="18">
    <source>
        <dbReference type="SAM" id="Phobius"/>
    </source>
</evidence>
<evidence type="ECO:0000256" key="10">
    <source>
        <dbReference type="ARBA" id="ARBA00023136"/>
    </source>
</evidence>
<evidence type="ECO:0000256" key="7">
    <source>
        <dbReference type="ARBA" id="ARBA00022833"/>
    </source>
</evidence>
<evidence type="ECO:0000256" key="1">
    <source>
        <dbReference type="ARBA" id="ARBA00004653"/>
    </source>
</evidence>
<accession>A0A7G2F923</accession>
<proteinExistence type="inferred from homology"/>
<dbReference type="GO" id="GO:0030244">
    <property type="term" value="P:cellulose biosynthetic process"/>
    <property type="evidence" value="ECO:0007669"/>
    <property type="project" value="InterPro"/>
</dbReference>
<dbReference type="InterPro" id="IPR013083">
    <property type="entry name" value="Znf_RING/FYVE/PHD"/>
</dbReference>
<keyword evidence="7" id="KW-0862">Zinc</keyword>
<gene>
    <name evidence="20" type="ORF">AT9943_LOCUS17829</name>
</gene>
<feature type="region of interest" description="Disordered" evidence="17">
    <location>
        <begin position="175"/>
        <end position="202"/>
    </location>
</feature>
<dbReference type="GO" id="GO:0071555">
    <property type="term" value="P:cell wall organization"/>
    <property type="evidence" value="ECO:0007669"/>
    <property type="project" value="UniProtKB-KW"/>
</dbReference>
<dbReference type="EMBL" id="LR881469">
    <property type="protein sequence ID" value="CAD5330281.1"/>
    <property type="molecule type" value="Genomic_DNA"/>
</dbReference>
<dbReference type="Gene3D" id="3.30.40.10">
    <property type="entry name" value="Zinc/RING finger domain, C3HC4 (zinc finger)"/>
    <property type="match status" value="1"/>
</dbReference>
<evidence type="ECO:0000259" key="19">
    <source>
        <dbReference type="PROSITE" id="PS50966"/>
    </source>
</evidence>
<feature type="transmembrane region" description="Helical" evidence="18">
    <location>
        <begin position="297"/>
        <end position="317"/>
    </location>
</feature>
<dbReference type="SMART" id="SM00575">
    <property type="entry name" value="ZnF_PMZ"/>
    <property type="match status" value="1"/>
</dbReference>
<organism evidence="20 21">
    <name type="scientific">Arabidopsis thaliana</name>
    <name type="common">Mouse-ear cress</name>
    <dbReference type="NCBI Taxonomy" id="3702"/>
    <lineage>
        <taxon>Eukaryota</taxon>
        <taxon>Viridiplantae</taxon>
        <taxon>Streptophyta</taxon>
        <taxon>Embryophyta</taxon>
        <taxon>Tracheophyta</taxon>
        <taxon>Spermatophyta</taxon>
        <taxon>Magnoliopsida</taxon>
        <taxon>eudicotyledons</taxon>
        <taxon>Gunneridae</taxon>
        <taxon>Pentapetalae</taxon>
        <taxon>rosids</taxon>
        <taxon>malvids</taxon>
        <taxon>Brassicales</taxon>
        <taxon>Brassicaceae</taxon>
        <taxon>Camelineae</taxon>
        <taxon>Arabidopsis</taxon>
    </lineage>
</organism>
<keyword evidence="5" id="KW-0479">Metal-binding</keyword>
<dbReference type="GO" id="GO:0000139">
    <property type="term" value="C:Golgi membrane"/>
    <property type="evidence" value="ECO:0007669"/>
    <property type="project" value="UniProtKB-SubCell"/>
</dbReference>
<evidence type="ECO:0000313" key="20">
    <source>
        <dbReference type="EMBL" id="CAD5330281.1"/>
    </source>
</evidence>
<feature type="transmembrane region" description="Helical" evidence="18">
    <location>
        <begin position="273"/>
        <end position="291"/>
    </location>
</feature>
<dbReference type="InterPro" id="IPR007527">
    <property type="entry name" value="Znf_SWIM"/>
</dbReference>
<evidence type="ECO:0000256" key="11">
    <source>
        <dbReference type="ARBA" id="ARBA00023316"/>
    </source>
</evidence>
<feature type="transmembrane region" description="Helical" evidence="18">
    <location>
        <begin position="960"/>
        <end position="981"/>
    </location>
</feature>
<feature type="transmembrane region" description="Helical" evidence="18">
    <location>
        <begin position="993"/>
        <end position="1013"/>
    </location>
</feature>
<evidence type="ECO:0000256" key="15">
    <source>
        <dbReference type="PIRSR" id="PIRSR605150-3"/>
    </source>
</evidence>
<dbReference type="Pfam" id="PF03101">
    <property type="entry name" value="FAR1"/>
    <property type="match status" value="1"/>
</dbReference>
<evidence type="ECO:0000256" key="2">
    <source>
        <dbReference type="ARBA" id="ARBA00022676"/>
    </source>
</evidence>
<evidence type="ECO:0000256" key="8">
    <source>
        <dbReference type="ARBA" id="ARBA00022989"/>
    </source>
</evidence>
<keyword evidence="8 18" id="KW-1133">Transmembrane helix</keyword>
<keyword evidence="3" id="KW-0808">Transferase</keyword>
<dbReference type="PROSITE" id="PS50966">
    <property type="entry name" value="ZF_SWIM"/>
    <property type="match status" value="1"/>
</dbReference>
<evidence type="ECO:0000256" key="5">
    <source>
        <dbReference type="ARBA" id="ARBA00022723"/>
    </source>
</evidence>
<feature type="region of interest" description="Disordered" evidence="17">
    <location>
        <begin position="1"/>
        <end position="26"/>
    </location>
</feature>
<keyword evidence="11" id="KW-0961">Cell wall biogenesis/degradation</keyword>
<dbReference type="PANTHER" id="PTHR13301">
    <property type="entry name" value="X-BOX TRANSCRIPTION FACTOR-RELATED"/>
    <property type="match status" value="1"/>
</dbReference>
<evidence type="ECO:0000313" key="21">
    <source>
        <dbReference type="Proteomes" id="UP000516314"/>
    </source>
</evidence>